<proteinExistence type="predicted"/>
<feature type="region of interest" description="Disordered" evidence="1">
    <location>
        <begin position="39"/>
        <end position="88"/>
    </location>
</feature>
<evidence type="ECO:0000313" key="2">
    <source>
        <dbReference type="EMBL" id="GFD57146.1"/>
    </source>
</evidence>
<comment type="caution">
    <text evidence="2">The sequence shown here is derived from an EMBL/GenBank/DDBJ whole genome shotgun (WGS) entry which is preliminary data.</text>
</comment>
<organism evidence="2">
    <name type="scientific">Tanacetum cinerariifolium</name>
    <name type="common">Dalmatian daisy</name>
    <name type="synonym">Chrysanthemum cinerariifolium</name>
    <dbReference type="NCBI Taxonomy" id="118510"/>
    <lineage>
        <taxon>Eukaryota</taxon>
        <taxon>Viridiplantae</taxon>
        <taxon>Streptophyta</taxon>
        <taxon>Embryophyta</taxon>
        <taxon>Tracheophyta</taxon>
        <taxon>Spermatophyta</taxon>
        <taxon>Magnoliopsida</taxon>
        <taxon>eudicotyledons</taxon>
        <taxon>Gunneridae</taxon>
        <taxon>Pentapetalae</taxon>
        <taxon>asterids</taxon>
        <taxon>campanulids</taxon>
        <taxon>Asterales</taxon>
        <taxon>Asteraceae</taxon>
        <taxon>Asteroideae</taxon>
        <taxon>Anthemideae</taxon>
        <taxon>Anthemidinae</taxon>
        <taxon>Tanacetum</taxon>
    </lineage>
</organism>
<evidence type="ECO:0000256" key="1">
    <source>
        <dbReference type="SAM" id="MobiDB-lite"/>
    </source>
</evidence>
<dbReference type="EMBL" id="BKCJ011837606">
    <property type="protein sequence ID" value="GFD57146.1"/>
    <property type="molecule type" value="Genomic_DNA"/>
</dbReference>
<accession>A0A699XH13</accession>
<feature type="compositionally biased region" description="Basic residues" evidence="1">
    <location>
        <begin position="65"/>
        <end position="79"/>
    </location>
</feature>
<sequence length="88" mass="9019">LLGCQRPAASRSGGGAQLGPSAPAGVLYAAAVWLGPARGGPAGVAPGAAARARPGRWPAGEPHHPRLRHRDGPPRRRLRLGQQLRSGQ</sequence>
<feature type="non-terminal residue" evidence="2">
    <location>
        <position position="1"/>
    </location>
</feature>
<feature type="non-terminal residue" evidence="2">
    <location>
        <position position="88"/>
    </location>
</feature>
<protein>
    <submittedName>
        <fullName evidence="2">Uncharacterized protein</fullName>
    </submittedName>
</protein>
<name>A0A699XH13_TANCI</name>
<dbReference type="AlphaFoldDB" id="A0A699XH13"/>
<feature type="region of interest" description="Disordered" evidence="1">
    <location>
        <begin position="1"/>
        <end position="21"/>
    </location>
</feature>
<feature type="compositionally biased region" description="Low complexity" evidence="1">
    <location>
        <begin position="43"/>
        <end position="60"/>
    </location>
</feature>
<gene>
    <name evidence="2" type="ORF">Tci_929115</name>
</gene>
<reference evidence="2" key="1">
    <citation type="journal article" date="2019" name="Sci. Rep.">
        <title>Draft genome of Tanacetum cinerariifolium, the natural source of mosquito coil.</title>
        <authorList>
            <person name="Yamashiro T."/>
            <person name="Shiraishi A."/>
            <person name="Satake H."/>
            <person name="Nakayama K."/>
        </authorList>
    </citation>
    <scope>NUCLEOTIDE SEQUENCE</scope>
</reference>